<evidence type="ECO:0000313" key="3">
    <source>
        <dbReference type="Proteomes" id="UP000646749"/>
    </source>
</evidence>
<name>A0ABQ4DW36_9ACTN</name>
<sequence length="98" mass="9883">MLGPDEDAEDLAVPVVEVVRVLVDPVRPDGAEAEHPLVVGAGHQGPERVVGIGGAEVPAALCPGGDVQPGEHFGRHDLGVPRLPGPDVHLGDGQGVVG</sequence>
<accession>A0ABQ4DW36</accession>
<feature type="region of interest" description="Disordered" evidence="1">
    <location>
        <begin position="70"/>
        <end position="98"/>
    </location>
</feature>
<evidence type="ECO:0000256" key="1">
    <source>
        <dbReference type="SAM" id="MobiDB-lite"/>
    </source>
</evidence>
<keyword evidence="3" id="KW-1185">Reference proteome</keyword>
<reference evidence="2 3" key="1">
    <citation type="submission" date="2021-01" db="EMBL/GenBank/DDBJ databases">
        <title>Whole genome shotgun sequence of Plantactinospora endophytica NBRC 110450.</title>
        <authorList>
            <person name="Komaki H."/>
            <person name="Tamura T."/>
        </authorList>
    </citation>
    <scope>NUCLEOTIDE SEQUENCE [LARGE SCALE GENOMIC DNA]</scope>
    <source>
        <strain evidence="2 3">NBRC 110450</strain>
    </source>
</reference>
<dbReference type="Proteomes" id="UP000646749">
    <property type="component" value="Unassembled WGS sequence"/>
</dbReference>
<organism evidence="2 3">
    <name type="scientific">Plantactinospora endophytica</name>
    <dbReference type="NCBI Taxonomy" id="673535"/>
    <lineage>
        <taxon>Bacteria</taxon>
        <taxon>Bacillati</taxon>
        <taxon>Actinomycetota</taxon>
        <taxon>Actinomycetes</taxon>
        <taxon>Micromonosporales</taxon>
        <taxon>Micromonosporaceae</taxon>
        <taxon>Plantactinospora</taxon>
    </lineage>
</organism>
<proteinExistence type="predicted"/>
<evidence type="ECO:0000313" key="2">
    <source>
        <dbReference type="EMBL" id="GIG86668.1"/>
    </source>
</evidence>
<protein>
    <submittedName>
        <fullName evidence="2">Uncharacterized protein</fullName>
    </submittedName>
</protein>
<comment type="caution">
    <text evidence="2">The sequence shown here is derived from an EMBL/GenBank/DDBJ whole genome shotgun (WGS) entry which is preliminary data.</text>
</comment>
<dbReference type="EMBL" id="BONW01000005">
    <property type="protein sequence ID" value="GIG86668.1"/>
    <property type="molecule type" value="Genomic_DNA"/>
</dbReference>
<gene>
    <name evidence="2" type="ORF">Pen02_16040</name>
</gene>